<dbReference type="AlphaFoldDB" id="A0A1N6QAZ6"/>
<protein>
    <recommendedName>
        <fullName evidence="3">Molybdopterin synthase sulfur carrier subunit</fullName>
    </recommendedName>
</protein>
<dbReference type="Pfam" id="PF02597">
    <property type="entry name" value="ThiS"/>
    <property type="match status" value="1"/>
</dbReference>
<dbReference type="GO" id="GO:1990133">
    <property type="term" value="C:molybdopterin adenylyltransferase complex"/>
    <property type="evidence" value="ECO:0007669"/>
    <property type="project" value="TreeGrafter"/>
</dbReference>
<evidence type="ECO:0000256" key="1">
    <source>
        <dbReference type="ARBA" id="ARBA00022741"/>
    </source>
</evidence>
<dbReference type="Gene3D" id="3.10.20.30">
    <property type="match status" value="1"/>
</dbReference>
<dbReference type="RefSeq" id="WP_076404423.1">
    <property type="nucleotide sequence ID" value="NZ_FTMI01000002.1"/>
</dbReference>
<sequence length="78" mass="8013">MATVRYFAGARDAAGTESETVDATTVGELHAAVVARHAALADVLPRCSLLVGGVRATSDDTRITEDETVDVLPPFAGG</sequence>
<name>A0A1N6QAZ6_9MICO</name>
<dbReference type="Proteomes" id="UP000186235">
    <property type="component" value="Unassembled WGS sequence"/>
</dbReference>
<dbReference type="EMBL" id="FTMI01000002">
    <property type="protein sequence ID" value="SIQ13814.1"/>
    <property type="molecule type" value="Genomic_DNA"/>
</dbReference>
<dbReference type="InterPro" id="IPR012675">
    <property type="entry name" value="Beta-grasp_dom_sf"/>
</dbReference>
<dbReference type="CDD" id="cd17040">
    <property type="entry name" value="Ubl_MoaD_like"/>
    <property type="match status" value="1"/>
</dbReference>
<keyword evidence="1" id="KW-0547">Nucleotide-binding</keyword>
<evidence type="ECO:0000256" key="2">
    <source>
        <dbReference type="ARBA" id="ARBA00024200"/>
    </source>
</evidence>
<dbReference type="InterPro" id="IPR003749">
    <property type="entry name" value="ThiS/MoaD-like"/>
</dbReference>
<dbReference type="InterPro" id="IPR044672">
    <property type="entry name" value="MOCS2A"/>
</dbReference>
<organism evidence="4 5">
    <name type="scientific">Cellulosimicrobium aquatile</name>
    <dbReference type="NCBI Taxonomy" id="1612203"/>
    <lineage>
        <taxon>Bacteria</taxon>
        <taxon>Bacillati</taxon>
        <taxon>Actinomycetota</taxon>
        <taxon>Actinomycetes</taxon>
        <taxon>Micrococcales</taxon>
        <taxon>Promicromonosporaceae</taxon>
        <taxon>Cellulosimicrobium</taxon>
    </lineage>
</organism>
<dbReference type="GO" id="GO:0000166">
    <property type="term" value="F:nucleotide binding"/>
    <property type="evidence" value="ECO:0007669"/>
    <property type="project" value="UniProtKB-KW"/>
</dbReference>
<gene>
    <name evidence="4" type="ORF">SAMN05518682_1449</name>
</gene>
<dbReference type="InterPro" id="IPR016155">
    <property type="entry name" value="Mopterin_synth/thiamin_S_b"/>
</dbReference>
<proteinExistence type="inferred from homology"/>
<dbReference type="SUPFAM" id="SSF54285">
    <property type="entry name" value="MoaD/ThiS"/>
    <property type="match status" value="1"/>
</dbReference>
<dbReference type="GO" id="GO:0006777">
    <property type="term" value="P:Mo-molybdopterin cofactor biosynthetic process"/>
    <property type="evidence" value="ECO:0007669"/>
    <property type="project" value="InterPro"/>
</dbReference>
<dbReference type="PANTHER" id="PTHR33359">
    <property type="entry name" value="MOLYBDOPTERIN SYNTHASE SULFUR CARRIER SUBUNIT"/>
    <property type="match status" value="1"/>
</dbReference>
<dbReference type="PANTHER" id="PTHR33359:SF1">
    <property type="entry name" value="MOLYBDOPTERIN SYNTHASE SULFUR CARRIER SUBUNIT"/>
    <property type="match status" value="1"/>
</dbReference>
<keyword evidence="5" id="KW-1185">Reference proteome</keyword>
<reference evidence="5" key="1">
    <citation type="submission" date="2017-01" db="EMBL/GenBank/DDBJ databases">
        <authorList>
            <person name="Varghese N."/>
            <person name="Submissions S."/>
        </authorList>
    </citation>
    <scope>NUCLEOTIDE SEQUENCE [LARGE SCALE GENOMIC DNA]</scope>
    <source>
        <strain evidence="5">3bp</strain>
    </source>
</reference>
<evidence type="ECO:0000256" key="3">
    <source>
        <dbReference type="ARBA" id="ARBA00024247"/>
    </source>
</evidence>
<evidence type="ECO:0000313" key="5">
    <source>
        <dbReference type="Proteomes" id="UP000186235"/>
    </source>
</evidence>
<comment type="similarity">
    <text evidence="2">Belongs to the MoaD family.</text>
</comment>
<accession>A0A1N6QAZ6</accession>
<evidence type="ECO:0000313" key="4">
    <source>
        <dbReference type="EMBL" id="SIQ13814.1"/>
    </source>
</evidence>